<dbReference type="EMBL" id="SWLB01000002">
    <property type="protein sequence ID" value="KAF3340922.1"/>
    <property type="molecule type" value="Genomic_DNA"/>
</dbReference>
<dbReference type="Proteomes" id="UP000623129">
    <property type="component" value="Unassembled WGS sequence"/>
</dbReference>
<protein>
    <submittedName>
        <fullName evidence="2">Tuliposide A-converting enzyme 2</fullName>
    </submittedName>
</protein>
<comment type="caution">
    <text evidence="2">The sequence shown here is derived from an EMBL/GenBank/DDBJ whole genome shotgun (WGS) entry which is preliminary data.</text>
</comment>
<keyword evidence="3" id="KW-1185">Reference proteome</keyword>
<sequence length="130" mass="15107">MVWRERADWFGVSRSREEGEEFEILAVCVPRESETTGLDDPFMNPMAVKEQMEGVYKCEKVLVAVAQKDELRDRGKLYYDKLLEAVSSGKWNGHVEFYETEGEDHVFYLQHNTSSDKAVEMMQKVVSFID</sequence>
<dbReference type="SUPFAM" id="SSF53474">
    <property type="entry name" value="alpha/beta-Hydrolases"/>
    <property type="match status" value="1"/>
</dbReference>
<dbReference type="Gene3D" id="3.40.50.1820">
    <property type="entry name" value="alpha/beta hydrolase"/>
    <property type="match status" value="1"/>
</dbReference>
<evidence type="ECO:0000259" key="1">
    <source>
        <dbReference type="Pfam" id="PF07859"/>
    </source>
</evidence>
<dbReference type="PANTHER" id="PTHR23024">
    <property type="entry name" value="ARYLACETAMIDE DEACETYLASE"/>
    <property type="match status" value="1"/>
</dbReference>
<dbReference type="AlphaFoldDB" id="A0A833RHE2"/>
<organism evidence="2 3">
    <name type="scientific">Carex littledalei</name>
    <dbReference type="NCBI Taxonomy" id="544730"/>
    <lineage>
        <taxon>Eukaryota</taxon>
        <taxon>Viridiplantae</taxon>
        <taxon>Streptophyta</taxon>
        <taxon>Embryophyta</taxon>
        <taxon>Tracheophyta</taxon>
        <taxon>Spermatophyta</taxon>
        <taxon>Magnoliopsida</taxon>
        <taxon>Liliopsida</taxon>
        <taxon>Poales</taxon>
        <taxon>Cyperaceae</taxon>
        <taxon>Cyperoideae</taxon>
        <taxon>Cariceae</taxon>
        <taxon>Carex</taxon>
        <taxon>Carex subgen. Euthyceras</taxon>
    </lineage>
</organism>
<reference evidence="2" key="1">
    <citation type="submission" date="2020-01" db="EMBL/GenBank/DDBJ databases">
        <title>Genome sequence of Kobresia littledalei, the first chromosome-level genome in the family Cyperaceae.</title>
        <authorList>
            <person name="Qu G."/>
        </authorList>
    </citation>
    <scope>NUCLEOTIDE SEQUENCE</scope>
    <source>
        <strain evidence="2">C.B.Clarke</strain>
        <tissue evidence="2">Leaf</tissue>
    </source>
</reference>
<dbReference type="GO" id="GO:0016787">
    <property type="term" value="F:hydrolase activity"/>
    <property type="evidence" value="ECO:0007669"/>
    <property type="project" value="InterPro"/>
</dbReference>
<evidence type="ECO:0000313" key="3">
    <source>
        <dbReference type="Proteomes" id="UP000623129"/>
    </source>
</evidence>
<dbReference type="InterPro" id="IPR050466">
    <property type="entry name" value="Carboxylest/Gibb_receptor"/>
</dbReference>
<gene>
    <name evidence="2" type="ORF">FCM35_KLT09766</name>
</gene>
<accession>A0A833RHE2</accession>
<dbReference type="Pfam" id="PF07859">
    <property type="entry name" value="Abhydrolase_3"/>
    <property type="match status" value="1"/>
</dbReference>
<dbReference type="OrthoDB" id="408631at2759"/>
<evidence type="ECO:0000313" key="2">
    <source>
        <dbReference type="EMBL" id="KAF3340922.1"/>
    </source>
</evidence>
<proteinExistence type="predicted"/>
<feature type="domain" description="Alpha/beta hydrolase fold-3" evidence="1">
    <location>
        <begin position="36"/>
        <end position="108"/>
    </location>
</feature>
<dbReference type="PANTHER" id="PTHR23024:SF589">
    <property type="entry name" value="CARBOXYLESTERASE 17-RELATED"/>
    <property type="match status" value="1"/>
</dbReference>
<dbReference type="InterPro" id="IPR013094">
    <property type="entry name" value="AB_hydrolase_3"/>
</dbReference>
<dbReference type="InterPro" id="IPR029058">
    <property type="entry name" value="AB_hydrolase_fold"/>
</dbReference>
<name>A0A833RHE2_9POAL</name>